<evidence type="ECO:0000256" key="1">
    <source>
        <dbReference type="SAM" id="SignalP"/>
    </source>
</evidence>
<reference evidence="2" key="2">
    <citation type="journal article" date="2021" name="PeerJ">
        <title>Extensive microbial diversity within the chicken gut microbiome revealed by metagenomics and culture.</title>
        <authorList>
            <person name="Gilroy R."/>
            <person name="Ravi A."/>
            <person name="Getino M."/>
            <person name="Pursley I."/>
            <person name="Horton D.L."/>
            <person name="Alikhan N.F."/>
            <person name="Baker D."/>
            <person name="Gharbi K."/>
            <person name="Hall N."/>
            <person name="Watson M."/>
            <person name="Adriaenssens E.M."/>
            <person name="Foster-Nyarko E."/>
            <person name="Jarju S."/>
            <person name="Secka A."/>
            <person name="Antonio M."/>
            <person name="Oren A."/>
            <person name="Chaudhuri R.R."/>
            <person name="La Ragione R."/>
            <person name="Hildebrand F."/>
            <person name="Pallen M.J."/>
        </authorList>
    </citation>
    <scope>NUCLEOTIDE SEQUENCE</scope>
    <source>
        <strain evidence="2">G3-3990</strain>
    </source>
</reference>
<dbReference type="PROSITE" id="PS51257">
    <property type="entry name" value="PROKAR_LIPOPROTEIN"/>
    <property type="match status" value="1"/>
</dbReference>
<name>A0A9D9N3G4_9BACT</name>
<keyword evidence="1" id="KW-0732">Signal</keyword>
<accession>A0A9D9N3G4</accession>
<comment type="caution">
    <text evidence="2">The sequence shown here is derived from an EMBL/GenBank/DDBJ whole genome shotgun (WGS) entry which is preliminary data.</text>
</comment>
<dbReference type="GO" id="GO:0003755">
    <property type="term" value="F:peptidyl-prolyl cis-trans isomerase activity"/>
    <property type="evidence" value="ECO:0007669"/>
    <property type="project" value="InterPro"/>
</dbReference>
<dbReference type="Proteomes" id="UP000823641">
    <property type="component" value="Unassembled WGS sequence"/>
</dbReference>
<feature type="signal peptide" evidence="1">
    <location>
        <begin position="1"/>
        <end position="26"/>
    </location>
</feature>
<dbReference type="InterPro" id="IPR046357">
    <property type="entry name" value="PPIase_dom_sf"/>
</dbReference>
<dbReference type="InterPro" id="IPR032252">
    <property type="entry name" value="DUF4827"/>
</dbReference>
<dbReference type="AlphaFoldDB" id="A0A9D9N3G4"/>
<evidence type="ECO:0000313" key="3">
    <source>
        <dbReference type="Proteomes" id="UP000823641"/>
    </source>
</evidence>
<dbReference type="EMBL" id="JADIMG010000003">
    <property type="protein sequence ID" value="MBO8458763.1"/>
    <property type="molecule type" value="Genomic_DNA"/>
</dbReference>
<gene>
    <name evidence="2" type="ORF">IAA73_00295</name>
</gene>
<reference evidence="2" key="1">
    <citation type="submission" date="2020-10" db="EMBL/GenBank/DDBJ databases">
        <authorList>
            <person name="Gilroy R."/>
        </authorList>
    </citation>
    <scope>NUCLEOTIDE SEQUENCE</scope>
    <source>
        <strain evidence="2">G3-3990</strain>
    </source>
</reference>
<proteinExistence type="predicted"/>
<protein>
    <submittedName>
        <fullName evidence="2">DUF4827 family protein</fullName>
    </submittedName>
</protein>
<organism evidence="2 3">
    <name type="scientific">Candidatus Gallipaludibacter merdavium</name>
    <dbReference type="NCBI Taxonomy" id="2840839"/>
    <lineage>
        <taxon>Bacteria</taxon>
        <taxon>Pseudomonadati</taxon>
        <taxon>Bacteroidota</taxon>
        <taxon>Bacteroidia</taxon>
        <taxon>Bacteroidales</taxon>
        <taxon>Candidatus Gallipaludibacter</taxon>
    </lineage>
</organism>
<evidence type="ECO:0000313" key="2">
    <source>
        <dbReference type="EMBL" id="MBO8458763.1"/>
    </source>
</evidence>
<dbReference type="Pfam" id="PF16109">
    <property type="entry name" value="DUF4827"/>
    <property type="match status" value="1"/>
</dbReference>
<feature type="chain" id="PRO_5038824107" evidence="1">
    <location>
        <begin position="27"/>
        <end position="174"/>
    </location>
</feature>
<dbReference type="SUPFAM" id="SSF54534">
    <property type="entry name" value="FKBP-like"/>
    <property type="match status" value="1"/>
</dbReference>
<dbReference type="Gene3D" id="3.10.50.40">
    <property type="match status" value="1"/>
</dbReference>
<sequence>MKKLLLLVTTAALVLGLYSCNEETYAQELKAEQKIIDAFIERQGIHVLESWPTDSVFAENEYVLLESGVYFQLVSKGSGNDTARVKDIIALRYMRYSLTEYADTTSYMQTDYPIEFQYGNYSDENACNAFHEAVSYMKRNNSEARMIVPSKQGFSSDMRPATPYGYDMKIKIKK</sequence>